<organism evidence="1 2">
    <name type="scientific">Aeromonas phage 65.2</name>
    <dbReference type="NCBI Taxonomy" id="1932896"/>
    <lineage>
        <taxon>Viruses</taxon>
        <taxon>Duplodnaviria</taxon>
        <taxon>Heunggongvirae</taxon>
        <taxon>Uroviricota</taxon>
        <taxon>Caudoviricetes</taxon>
        <taxon>Pantevenvirales</taxon>
        <taxon>Straboviridae</taxon>
        <taxon>Emmerichvirinae</taxon>
        <taxon>Ishigurovirus</taxon>
        <taxon>Ishigurovirus osborne</taxon>
    </lineage>
</organism>
<reference evidence="1 2" key="1">
    <citation type="journal article" date="2017" name="Sci. Rep.">
        <title>Characterization and diversity of phages infecting Aeromonas salmonicida subsp. salmonicida.</title>
        <authorList>
            <person name="Vincent A.T."/>
            <person name="Paquet V.E."/>
            <person name="Bernatchez A."/>
            <person name="Tremblay D.M."/>
            <person name="Moineau S."/>
            <person name="Charette S.J."/>
        </authorList>
    </citation>
    <scope>NUCLEOTIDE SEQUENCE [LARGE SCALE GENOMIC DNA]</scope>
</reference>
<evidence type="ECO:0000313" key="2">
    <source>
        <dbReference type="Proteomes" id="UP000225215"/>
    </source>
</evidence>
<protein>
    <submittedName>
        <fullName evidence="1">Uncharacterized protein</fullName>
    </submittedName>
</protein>
<name>A0A219YCW4_9CAUD</name>
<sequence>MKVEIGKSYKIVSLCGVAKEHGNCLGNIIKCTDKNYYGDYVWFDKLSWGDSISDTGEYVLAMSDEGIELFGDNYGDFLNNVLEEVK</sequence>
<dbReference type="EMBL" id="KY290955">
    <property type="protein sequence ID" value="APU01780.1"/>
    <property type="molecule type" value="Genomic_DNA"/>
</dbReference>
<evidence type="ECO:0000313" key="1">
    <source>
        <dbReference type="EMBL" id="APU01780.1"/>
    </source>
</evidence>
<proteinExistence type="predicted"/>
<accession>A0A219YCW4</accession>
<dbReference type="Proteomes" id="UP000225215">
    <property type="component" value="Segment"/>
</dbReference>